<feature type="signal peptide" evidence="2">
    <location>
        <begin position="1"/>
        <end position="23"/>
    </location>
</feature>
<dbReference type="EMBL" id="JADCUA010000002">
    <property type="protein sequence ID" value="KAH9842993.1"/>
    <property type="molecule type" value="Genomic_DNA"/>
</dbReference>
<comment type="caution">
    <text evidence="3">The sequence shown here is derived from an EMBL/GenBank/DDBJ whole genome shotgun (WGS) entry which is preliminary data.</text>
</comment>
<keyword evidence="2" id="KW-0732">Signal</keyword>
<sequence>MSQWFFSICLLLTSRHIVLNALAYVPHSRSAPEQVPVLAVQARFPGALYLISFSAVLDDPLLDQRPPLAVPSIDLYTPPPWFGPASQLDPRVVRCIPPGSDRRKLDPRGPISQKIATARRRVVDSWRGPRDTQADACTPASSTSVRNPAGKEFFTDPEGLEQVRFVLTQQSTRTSAAARPPPAPAHPCRVHHWSSPVAAFGNTYVSRLRSDSSVHRTGGSARPTLLPIGERPHSVLVPRSPEGRTSDTRPFMTRTHFGPLPSGIVPVTARLPVTGTGDTPVDSPDLLDFMFPVAPSASISHSMSSFSGESSSRSGRSGTQPAPLALAILDRHAGLPTPTLTSSLESGMPASANLPPFPETPYAFSVDRVHHVSLPPHRPPLLLSSSPSPRCPHHQCRRHRCHALAAVVLPPTALAAVVLPPTAPPTASRRPHAPAAS</sequence>
<organism evidence="3 4">
    <name type="scientific">Rhodofomes roseus</name>
    <dbReference type="NCBI Taxonomy" id="34475"/>
    <lineage>
        <taxon>Eukaryota</taxon>
        <taxon>Fungi</taxon>
        <taxon>Dikarya</taxon>
        <taxon>Basidiomycota</taxon>
        <taxon>Agaricomycotina</taxon>
        <taxon>Agaricomycetes</taxon>
        <taxon>Polyporales</taxon>
        <taxon>Rhodofomes</taxon>
    </lineage>
</organism>
<evidence type="ECO:0000256" key="1">
    <source>
        <dbReference type="SAM" id="MobiDB-lite"/>
    </source>
</evidence>
<accession>A0ABQ8KX97</accession>
<feature type="chain" id="PRO_5047284086" evidence="2">
    <location>
        <begin position="24"/>
        <end position="437"/>
    </location>
</feature>
<feature type="region of interest" description="Disordered" evidence="1">
    <location>
        <begin position="301"/>
        <end position="320"/>
    </location>
</feature>
<feature type="region of interest" description="Disordered" evidence="1">
    <location>
        <begin position="211"/>
        <end position="257"/>
    </location>
</feature>
<evidence type="ECO:0000313" key="3">
    <source>
        <dbReference type="EMBL" id="KAH9842993.1"/>
    </source>
</evidence>
<name>A0ABQ8KX97_9APHY</name>
<reference evidence="3 4" key="1">
    <citation type="journal article" date="2021" name="Environ. Microbiol.">
        <title>Gene family expansions and transcriptome signatures uncover fungal adaptations to wood decay.</title>
        <authorList>
            <person name="Hage H."/>
            <person name="Miyauchi S."/>
            <person name="Viragh M."/>
            <person name="Drula E."/>
            <person name="Min B."/>
            <person name="Chaduli D."/>
            <person name="Navarro D."/>
            <person name="Favel A."/>
            <person name="Norest M."/>
            <person name="Lesage-Meessen L."/>
            <person name="Balint B."/>
            <person name="Merenyi Z."/>
            <person name="de Eugenio L."/>
            <person name="Morin E."/>
            <person name="Martinez A.T."/>
            <person name="Baldrian P."/>
            <person name="Stursova M."/>
            <person name="Martinez M.J."/>
            <person name="Novotny C."/>
            <person name="Magnuson J.K."/>
            <person name="Spatafora J.W."/>
            <person name="Maurice S."/>
            <person name="Pangilinan J."/>
            <person name="Andreopoulos W."/>
            <person name="LaButti K."/>
            <person name="Hundley H."/>
            <person name="Na H."/>
            <person name="Kuo A."/>
            <person name="Barry K."/>
            <person name="Lipzen A."/>
            <person name="Henrissat B."/>
            <person name="Riley R."/>
            <person name="Ahrendt S."/>
            <person name="Nagy L.G."/>
            <person name="Grigoriev I.V."/>
            <person name="Martin F."/>
            <person name="Rosso M.N."/>
        </authorList>
    </citation>
    <scope>NUCLEOTIDE SEQUENCE [LARGE SCALE GENOMIC DNA]</scope>
    <source>
        <strain evidence="3 4">CIRM-BRFM 1785</strain>
    </source>
</reference>
<feature type="region of interest" description="Disordered" evidence="1">
    <location>
        <begin position="122"/>
        <end position="149"/>
    </location>
</feature>
<proteinExistence type="predicted"/>
<evidence type="ECO:0000313" key="4">
    <source>
        <dbReference type="Proteomes" id="UP000814176"/>
    </source>
</evidence>
<dbReference type="Proteomes" id="UP000814176">
    <property type="component" value="Unassembled WGS sequence"/>
</dbReference>
<feature type="compositionally biased region" description="Basic and acidic residues" evidence="1">
    <location>
        <begin position="122"/>
        <end position="133"/>
    </location>
</feature>
<keyword evidence="4" id="KW-1185">Reference proteome</keyword>
<dbReference type="GeneID" id="72009160"/>
<evidence type="ECO:0000256" key="2">
    <source>
        <dbReference type="SAM" id="SignalP"/>
    </source>
</evidence>
<protein>
    <submittedName>
        <fullName evidence="3">Uncharacterized protein</fullName>
    </submittedName>
</protein>
<dbReference type="RefSeq" id="XP_047784040.1">
    <property type="nucleotide sequence ID" value="XM_047928428.1"/>
</dbReference>
<gene>
    <name evidence="3" type="ORF">C8Q71DRAFT_877712</name>
</gene>
<feature type="compositionally biased region" description="Low complexity" evidence="1">
    <location>
        <begin position="301"/>
        <end position="318"/>
    </location>
</feature>